<name>A0ABT7BJT1_9CYAN</name>
<evidence type="ECO:0000256" key="2">
    <source>
        <dbReference type="ARBA" id="ARBA00023315"/>
    </source>
</evidence>
<evidence type="ECO:0000259" key="3">
    <source>
        <dbReference type="SMART" id="SM00563"/>
    </source>
</evidence>
<dbReference type="GO" id="GO:0016746">
    <property type="term" value="F:acyltransferase activity"/>
    <property type="evidence" value="ECO:0007669"/>
    <property type="project" value="UniProtKB-KW"/>
</dbReference>
<dbReference type="SUPFAM" id="SSF69593">
    <property type="entry name" value="Glycerol-3-phosphate (1)-acyltransferase"/>
    <property type="match status" value="1"/>
</dbReference>
<comment type="caution">
    <text evidence="4">The sequence shown here is derived from an EMBL/GenBank/DDBJ whole genome shotgun (WGS) entry which is preliminary data.</text>
</comment>
<feature type="domain" description="Phospholipid/glycerol acyltransferase" evidence="3">
    <location>
        <begin position="69"/>
        <end position="192"/>
    </location>
</feature>
<keyword evidence="2 4" id="KW-0012">Acyltransferase</keyword>
<keyword evidence="5" id="KW-1185">Reference proteome</keyword>
<protein>
    <submittedName>
        <fullName evidence="4">1-acyl-sn-glycerol-3-phosphate acyltransferase</fullName>
    </submittedName>
</protein>
<dbReference type="Proteomes" id="UP001231370">
    <property type="component" value="Unassembled WGS sequence"/>
</dbReference>
<evidence type="ECO:0000256" key="1">
    <source>
        <dbReference type="ARBA" id="ARBA00022679"/>
    </source>
</evidence>
<dbReference type="RefSeq" id="WP_283762750.1">
    <property type="nucleotide sequence ID" value="NZ_JAQPOK010000086.1"/>
</dbReference>
<evidence type="ECO:0000313" key="5">
    <source>
        <dbReference type="Proteomes" id="UP001231370"/>
    </source>
</evidence>
<keyword evidence="1" id="KW-0808">Transferase</keyword>
<dbReference type="InterPro" id="IPR002123">
    <property type="entry name" value="Plipid/glycerol_acylTrfase"/>
</dbReference>
<evidence type="ECO:0000313" key="4">
    <source>
        <dbReference type="EMBL" id="MDJ1179444.1"/>
    </source>
</evidence>
<gene>
    <name evidence="4" type="ORF">PJF56_11275</name>
</gene>
<accession>A0ABT7BJT1</accession>
<dbReference type="PANTHER" id="PTHR10434">
    <property type="entry name" value="1-ACYL-SN-GLYCEROL-3-PHOSPHATE ACYLTRANSFERASE"/>
    <property type="match status" value="1"/>
</dbReference>
<dbReference type="PANTHER" id="PTHR10434:SF11">
    <property type="entry name" value="1-ACYL-SN-GLYCEROL-3-PHOSPHATE ACYLTRANSFERASE"/>
    <property type="match status" value="1"/>
</dbReference>
<sequence>MLAQLSKWEFKLPVQGQEKAIATPPTASSISPWLTPLVYPFARHLLLPSYFRSIEVQGREHFPTDGSPVILAPTHRSRWDCLMVPYALGNDITGRHLRFMVSANEMRGIQGWFIRRLGGFAINPQQPAISSLRHGLELLAHREALVIFPEGNIYRDHQVHPLKPGLARLALQAQTNSPQNPIKILPINLTYDQPFPQKGCSVTINIGAPLEVAPYASGHLKTDAQQLTTDLFQALSDIHF</sequence>
<reference evidence="4 5" key="1">
    <citation type="submission" date="2023-01" db="EMBL/GenBank/DDBJ databases">
        <title>Novel diversity within Roseofilum (Cyanobacteria; Desertifilaceae) from marine benthic mats with descriptions of four novel species.</title>
        <authorList>
            <person name="Wang Y."/>
            <person name="Berthold D.E."/>
            <person name="Hu J."/>
            <person name="Lefler F.W."/>
            <person name="Laughinghouse H.D. IV."/>
        </authorList>
    </citation>
    <scope>NUCLEOTIDE SEQUENCE [LARGE SCALE GENOMIC DNA]</scope>
    <source>
        <strain evidence="4 5">BLCC-M91</strain>
    </source>
</reference>
<dbReference type="EMBL" id="JAQPOK010000086">
    <property type="protein sequence ID" value="MDJ1179444.1"/>
    <property type="molecule type" value="Genomic_DNA"/>
</dbReference>
<organism evidence="4 5">
    <name type="scientific">Roseofilum halophilum BLCC-M91</name>
    <dbReference type="NCBI Taxonomy" id="3022259"/>
    <lineage>
        <taxon>Bacteria</taxon>
        <taxon>Bacillati</taxon>
        <taxon>Cyanobacteriota</taxon>
        <taxon>Cyanophyceae</taxon>
        <taxon>Desertifilales</taxon>
        <taxon>Desertifilaceae</taxon>
        <taxon>Roseofilum</taxon>
        <taxon>Roseofilum halophilum</taxon>
    </lineage>
</organism>
<dbReference type="SMART" id="SM00563">
    <property type="entry name" value="PlsC"/>
    <property type="match status" value="1"/>
</dbReference>
<dbReference type="Pfam" id="PF01553">
    <property type="entry name" value="Acyltransferase"/>
    <property type="match status" value="1"/>
</dbReference>
<proteinExistence type="predicted"/>